<gene>
    <name evidence="1" type="ORF">E3U43_016310</name>
</gene>
<protein>
    <submittedName>
        <fullName evidence="1">Uncharacterized protein</fullName>
    </submittedName>
</protein>
<evidence type="ECO:0000313" key="2">
    <source>
        <dbReference type="Proteomes" id="UP000793456"/>
    </source>
</evidence>
<name>A0ACD3QH65_LARCR</name>
<comment type="caution">
    <text evidence="1">The sequence shown here is derived from an EMBL/GenBank/DDBJ whole genome shotgun (WGS) entry which is preliminary data.</text>
</comment>
<accession>A0ACD3QH65</accession>
<dbReference type="Proteomes" id="UP000793456">
    <property type="component" value="Chromosome XIX"/>
</dbReference>
<organism evidence="1 2">
    <name type="scientific">Larimichthys crocea</name>
    <name type="common">Large yellow croaker</name>
    <name type="synonym">Pseudosciaena crocea</name>
    <dbReference type="NCBI Taxonomy" id="215358"/>
    <lineage>
        <taxon>Eukaryota</taxon>
        <taxon>Metazoa</taxon>
        <taxon>Chordata</taxon>
        <taxon>Craniata</taxon>
        <taxon>Vertebrata</taxon>
        <taxon>Euteleostomi</taxon>
        <taxon>Actinopterygii</taxon>
        <taxon>Neopterygii</taxon>
        <taxon>Teleostei</taxon>
        <taxon>Neoteleostei</taxon>
        <taxon>Acanthomorphata</taxon>
        <taxon>Eupercaria</taxon>
        <taxon>Sciaenidae</taxon>
        <taxon>Larimichthys</taxon>
    </lineage>
</organism>
<sequence length="901" mass="98688">MLRLPAVSRSLFPTAITKGGAAAAANNGRTAATAAASNLVEVFVDGTPVMVEPGTTVLQACEKVGMQIPRFCYHERLSVAGNCRMCLVEIEKVPKPVAACAMPVMKGWNILTNSDKTRKAREGVMEFLLANHPLDCPICDQGGECDLQDQSMQFGSDRSRFTEGKRAVEDKNIGPLIKTIMTRCIQCTRCVRFASEIAGVEDLGTTGRGNDLQIGTYVEKMFMSELSGNVIDICPVGALTSKPYAFTARPWETRKTESIDVLDALGSNIVVTTRGGEVMRILPRINEDINEEWISDKTRFAYDGLKRQRLTQPMVKNESGQLVPTTWEDALTRAAGALQGVEGNDVAAVVGGLVDAEALVSLKDLLNRLNSDNLCTEEAFPMDGAGSDLRSNYLLNTGIAGIEEADLLLLVGTNPRYEAPLFNARIRKGWLHNELQVALVGKKVDLSYTYEHLGESAKVLQEIVSGTHPFSQVLAKATHPVVVVGSSCLQKEDGAAIMAAVSTIAQNARISSGVEETWKVLNVLHRVASQVAALDLGYKPGVEAIRKNPPKLLFLLGADAGCISRQDLPKDSFIIYQGHHGDVGAPMADIILPGAAYTEKCSTYVNTEGRAQQTKVAVTAPGMAREDWRIIRAISELAGVALPYDTLDEVRDRLAEVSPNLVRYDDVEEANYFKQANELSKAVNQDVLTGSLVPPQLTVKDFYMTGKRTRAQASVSISERAALRSLQSGRALQLEPADVVKDKSHVMYEGKHIHFSEVDNKPLCSYSPKLCKQRRLNGYAFCIRHVLEDKTAPFKQCEYVAKYNSQRCTNPIPKSEDRRYCNSHLQVLGFIPKKERKKKHDALEDMRSRAHLESVALNITVPSLALKASNGLDELPPSPPCTRLLPLPDGELLDPFAFYED</sequence>
<dbReference type="EMBL" id="CM011692">
    <property type="protein sequence ID" value="TMS06551.1"/>
    <property type="molecule type" value="Genomic_DNA"/>
</dbReference>
<proteinExistence type="predicted"/>
<keyword evidence="2" id="KW-1185">Reference proteome</keyword>
<evidence type="ECO:0000313" key="1">
    <source>
        <dbReference type="EMBL" id="TMS06551.1"/>
    </source>
</evidence>
<reference evidence="1" key="1">
    <citation type="submission" date="2018-11" db="EMBL/GenBank/DDBJ databases">
        <title>The sequence and de novo assembly of Larimichthys crocea genome using PacBio and Hi-C technologies.</title>
        <authorList>
            <person name="Xu P."/>
            <person name="Chen B."/>
            <person name="Zhou Z."/>
            <person name="Ke Q."/>
            <person name="Wu Y."/>
            <person name="Bai H."/>
            <person name="Pu F."/>
        </authorList>
    </citation>
    <scope>NUCLEOTIDE SEQUENCE</scope>
    <source>
        <tissue evidence="1">Muscle</tissue>
    </source>
</reference>